<dbReference type="EMBL" id="LAZR01034735">
    <property type="protein sequence ID" value="KKL44502.1"/>
    <property type="molecule type" value="Genomic_DNA"/>
</dbReference>
<gene>
    <name evidence="1" type="ORF">LCGC14_2365020</name>
</gene>
<accession>A0A0F9F081</accession>
<evidence type="ECO:0000313" key="1">
    <source>
        <dbReference type="EMBL" id="KKL44502.1"/>
    </source>
</evidence>
<protein>
    <submittedName>
        <fullName evidence="1">Uncharacterized protein</fullName>
    </submittedName>
</protein>
<organism evidence="1">
    <name type="scientific">marine sediment metagenome</name>
    <dbReference type="NCBI Taxonomy" id="412755"/>
    <lineage>
        <taxon>unclassified sequences</taxon>
        <taxon>metagenomes</taxon>
        <taxon>ecological metagenomes</taxon>
    </lineage>
</organism>
<dbReference type="AlphaFoldDB" id="A0A0F9F081"/>
<sequence>MKKSNRIIVLLDDEEKEVLEELSEKMSRAYGATMRAALKELDKKVNPMPRHQAIVYERE</sequence>
<reference evidence="1" key="1">
    <citation type="journal article" date="2015" name="Nature">
        <title>Complex archaea that bridge the gap between prokaryotes and eukaryotes.</title>
        <authorList>
            <person name="Spang A."/>
            <person name="Saw J.H."/>
            <person name="Jorgensen S.L."/>
            <person name="Zaremba-Niedzwiedzka K."/>
            <person name="Martijn J."/>
            <person name="Lind A.E."/>
            <person name="van Eijk R."/>
            <person name="Schleper C."/>
            <person name="Guy L."/>
            <person name="Ettema T.J."/>
        </authorList>
    </citation>
    <scope>NUCLEOTIDE SEQUENCE</scope>
</reference>
<comment type="caution">
    <text evidence="1">The sequence shown here is derived from an EMBL/GenBank/DDBJ whole genome shotgun (WGS) entry which is preliminary data.</text>
</comment>
<proteinExistence type="predicted"/>
<name>A0A0F9F081_9ZZZZ</name>